<reference evidence="2" key="1">
    <citation type="journal article" date="2019" name="Int. J. Syst. Evol. Microbiol.">
        <title>The Global Catalogue of Microorganisms (GCM) 10K type strain sequencing project: providing services to taxonomists for standard genome sequencing and annotation.</title>
        <authorList>
            <consortium name="The Broad Institute Genomics Platform"/>
            <consortium name="The Broad Institute Genome Sequencing Center for Infectious Disease"/>
            <person name="Wu L."/>
            <person name="Ma J."/>
        </authorList>
    </citation>
    <scope>NUCLEOTIDE SEQUENCE [LARGE SCALE GENOMIC DNA]</scope>
    <source>
        <strain evidence="2">KACC 11407</strain>
    </source>
</reference>
<evidence type="ECO:0000313" key="2">
    <source>
        <dbReference type="Proteomes" id="UP001596036"/>
    </source>
</evidence>
<protein>
    <submittedName>
        <fullName evidence="1">Uncharacterized protein</fullName>
    </submittedName>
</protein>
<keyword evidence="2" id="KW-1185">Reference proteome</keyword>
<sequence length="65" mass="7182">MSHANLGSYEHFSDEALMHRYFELADRPAEHADELAAIDATIQARLFATYGAAEPGSSPRIRYAA</sequence>
<dbReference type="RefSeq" id="WP_386753435.1">
    <property type="nucleotide sequence ID" value="NZ_JBHSNM010000001.1"/>
</dbReference>
<proteinExistence type="predicted"/>
<accession>A0ABW0SK92</accession>
<dbReference type="EMBL" id="JBHSNM010000001">
    <property type="protein sequence ID" value="MFC5569394.1"/>
    <property type="molecule type" value="Genomic_DNA"/>
</dbReference>
<dbReference type="Proteomes" id="UP001596036">
    <property type="component" value="Unassembled WGS sequence"/>
</dbReference>
<gene>
    <name evidence="1" type="ORF">ACFPN1_04835</name>
</gene>
<evidence type="ECO:0000313" key="1">
    <source>
        <dbReference type="EMBL" id="MFC5569394.1"/>
    </source>
</evidence>
<name>A0ABW0SK92_9GAMM</name>
<comment type="caution">
    <text evidence="1">The sequence shown here is derived from an EMBL/GenBank/DDBJ whole genome shotgun (WGS) entry which is preliminary data.</text>
</comment>
<organism evidence="1 2">
    <name type="scientific">Lysobacter yangpyeongensis</name>
    <dbReference type="NCBI Taxonomy" id="346182"/>
    <lineage>
        <taxon>Bacteria</taxon>
        <taxon>Pseudomonadati</taxon>
        <taxon>Pseudomonadota</taxon>
        <taxon>Gammaproteobacteria</taxon>
        <taxon>Lysobacterales</taxon>
        <taxon>Lysobacteraceae</taxon>
        <taxon>Lysobacter</taxon>
    </lineage>
</organism>